<feature type="compositionally biased region" description="Basic and acidic residues" evidence="1">
    <location>
        <begin position="26"/>
        <end position="39"/>
    </location>
</feature>
<proteinExistence type="predicted"/>
<name>A0ABN8ZDH6_RANTA</name>
<evidence type="ECO:0000313" key="2">
    <source>
        <dbReference type="EMBL" id="CAI9171500.1"/>
    </source>
</evidence>
<feature type="compositionally biased region" description="Polar residues" evidence="1">
    <location>
        <begin position="40"/>
        <end position="50"/>
    </location>
</feature>
<organism evidence="2 3">
    <name type="scientific">Rangifer tarandus platyrhynchus</name>
    <name type="common">Svalbard reindeer</name>
    <dbReference type="NCBI Taxonomy" id="3082113"/>
    <lineage>
        <taxon>Eukaryota</taxon>
        <taxon>Metazoa</taxon>
        <taxon>Chordata</taxon>
        <taxon>Craniata</taxon>
        <taxon>Vertebrata</taxon>
        <taxon>Euteleostomi</taxon>
        <taxon>Mammalia</taxon>
        <taxon>Eutheria</taxon>
        <taxon>Laurasiatheria</taxon>
        <taxon>Artiodactyla</taxon>
        <taxon>Ruminantia</taxon>
        <taxon>Pecora</taxon>
        <taxon>Cervidae</taxon>
        <taxon>Odocoileinae</taxon>
        <taxon>Rangifer</taxon>
    </lineage>
</organism>
<evidence type="ECO:0000313" key="3">
    <source>
        <dbReference type="Proteomes" id="UP001176941"/>
    </source>
</evidence>
<keyword evidence="3" id="KW-1185">Reference proteome</keyword>
<dbReference type="EMBL" id="OX459966">
    <property type="protein sequence ID" value="CAI9171500.1"/>
    <property type="molecule type" value="Genomic_DNA"/>
</dbReference>
<feature type="region of interest" description="Disordered" evidence="1">
    <location>
        <begin position="1"/>
        <end position="94"/>
    </location>
</feature>
<sequence>MCLREAAGPQKKHGALTAALPLPEELETRRSPRTEESRNRCSGSQISASQEAAGLPAGSCGGNVQGALSCSRHSEDQAPEPQQEGTAHPRDSQVYPHCAFTHASALSYFVKKAMESAGAWGGAPPGGDVTSASTVMRSQTPLRPGSSLVSYRKAQVRARARRASCPTGSEEGHAAHWTPAAGPLLLLCPRSTEPGARRQPLTHDPRAPIQWVREEAEGRVRPSPFGWFRVSVADRPV</sequence>
<evidence type="ECO:0000256" key="1">
    <source>
        <dbReference type="SAM" id="MobiDB-lite"/>
    </source>
</evidence>
<dbReference type="Proteomes" id="UP001176941">
    <property type="component" value="Chromosome 30"/>
</dbReference>
<accession>A0ABN8ZDH6</accession>
<gene>
    <name evidence="2" type="ORF">MRATA1EN1_LOCUS20462</name>
</gene>
<reference evidence="2" key="1">
    <citation type="submission" date="2023-04" db="EMBL/GenBank/DDBJ databases">
        <authorList>
            <consortium name="ELIXIR-Norway"/>
        </authorList>
    </citation>
    <scope>NUCLEOTIDE SEQUENCE [LARGE SCALE GENOMIC DNA]</scope>
</reference>
<protein>
    <submittedName>
        <fullName evidence="2">Uncharacterized protein</fullName>
    </submittedName>
</protein>